<reference evidence="1 2" key="1">
    <citation type="journal article" date="2018" name="Nat. Ecol. Evol.">
        <title>Shark genomes provide insights into elasmobranch evolution and the origin of vertebrates.</title>
        <authorList>
            <person name="Hara Y"/>
            <person name="Yamaguchi K"/>
            <person name="Onimaru K"/>
            <person name="Kadota M"/>
            <person name="Koyanagi M"/>
            <person name="Keeley SD"/>
            <person name="Tatsumi K"/>
            <person name="Tanaka K"/>
            <person name="Motone F"/>
            <person name="Kageyama Y"/>
            <person name="Nozu R"/>
            <person name="Adachi N"/>
            <person name="Nishimura O"/>
            <person name="Nakagawa R"/>
            <person name="Tanegashima C"/>
            <person name="Kiyatake I"/>
            <person name="Matsumoto R"/>
            <person name="Murakumo K"/>
            <person name="Nishida K"/>
            <person name="Terakita A"/>
            <person name="Kuratani S"/>
            <person name="Sato K"/>
            <person name="Hyodo S Kuraku.S."/>
        </authorList>
    </citation>
    <scope>NUCLEOTIDE SEQUENCE [LARGE SCALE GENOMIC DNA]</scope>
</reference>
<proteinExistence type="predicted"/>
<comment type="caution">
    <text evidence="1">The sequence shown here is derived from an EMBL/GenBank/DDBJ whole genome shotgun (WGS) entry which is preliminary data.</text>
</comment>
<dbReference type="Proteomes" id="UP000287033">
    <property type="component" value="Unassembled WGS sequence"/>
</dbReference>
<sequence length="74" mass="8624">MKLCFSCIETLTPSKVLKYYIQFSVQLRKNILVFEELEHSAGHHSISSEGNGFPNTYAFKRCLETQKMMTSFRQ</sequence>
<gene>
    <name evidence="1" type="ORF">chiPu_0003446</name>
</gene>
<dbReference type="AlphaFoldDB" id="A0A401S3U7"/>
<dbReference type="EMBL" id="BEZZ01000074">
    <property type="protein sequence ID" value="GCC25042.1"/>
    <property type="molecule type" value="Genomic_DNA"/>
</dbReference>
<accession>A0A401S3U7</accession>
<protein>
    <submittedName>
        <fullName evidence="1">Uncharacterized protein</fullName>
    </submittedName>
</protein>
<keyword evidence="2" id="KW-1185">Reference proteome</keyword>
<evidence type="ECO:0000313" key="2">
    <source>
        <dbReference type="Proteomes" id="UP000287033"/>
    </source>
</evidence>
<evidence type="ECO:0000313" key="1">
    <source>
        <dbReference type="EMBL" id="GCC25042.1"/>
    </source>
</evidence>
<name>A0A401S3U7_CHIPU</name>
<organism evidence="1 2">
    <name type="scientific">Chiloscyllium punctatum</name>
    <name type="common">Brownbanded bambooshark</name>
    <name type="synonym">Hemiscyllium punctatum</name>
    <dbReference type="NCBI Taxonomy" id="137246"/>
    <lineage>
        <taxon>Eukaryota</taxon>
        <taxon>Metazoa</taxon>
        <taxon>Chordata</taxon>
        <taxon>Craniata</taxon>
        <taxon>Vertebrata</taxon>
        <taxon>Chondrichthyes</taxon>
        <taxon>Elasmobranchii</taxon>
        <taxon>Galeomorphii</taxon>
        <taxon>Galeoidea</taxon>
        <taxon>Orectolobiformes</taxon>
        <taxon>Hemiscylliidae</taxon>
        <taxon>Chiloscyllium</taxon>
    </lineage>
</organism>